<reference evidence="1 2" key="1">
    <citation type="submission" date="2019-04" db="EMBL/GenBank/DDBJ databases">
        <title>An improved genome assembly and genetic linkage map for asparagus bean, Vigna unguiculata ssp. sesquipedialis.</title>
        <authorList>
            <person name="Xia Q."/>
            <person name="Zhang R."/>
            <person name="Dong Y."/>
        </authorList>
    </citation>
    <scope>NUCLEOTIDE SEQUENCE [LARGE SCALE GENOMIC DNA]</scope>
    <source>
        <tissue evidence="1">Leaf</tissue>
    </source>
</reference>
<sequence>MVERLKKIYKSFSRVPLPQHLWDVDDMQQLSESIGSYIRERWIKWALPLIFNQGQLCVEITFIIIFTCGLEILFDGKTPKIKKFVLHEKRKGNQACPQCKNKYKRLKEGWNKGNHFGGSCQLVQSRSALE</sequence>
<proteinExistence type="predicted"/>
<evidence type="ECO:0000313" key="2">
    <source>
        <dbReference type="Proteomes" id="UP000501690"/>
    </source>
</evidence>
<dbReference type="AlphaFoldDB" id="A0A4D6LWE3"/>
<protein>
    <submittedName>
        <fullName evidence="1">Uncharacterized protein</fullName>
    </submittedName>
</protein>
<organism evidence="1 2">
    <name type="scientific">Vigna unguiculata</name>
    <name type="common">Cowpea</name>
    <dbReference type="NCBI Taxonomy" id="3917"/>
    <lineage>
        <taxon>Eukaryota</taxon>
        <taxon>Viridiplantae</taxon>
        <taxon>Streptophyta</taxon>
        <taxon>Embryophyta</taxon>
        <taxon>Tracheophyta</taxon>
        <taxon>Spermatophyta</taxon>
        <taxon>Magnoliopsida</taxon>
        <taxon>eudicotyledons</taxon>
        <taxon>Gunneridae</taxon>
        <taxon>Pentapetalae</taxon>
        <taxon>rosids</taxon>
        <taxon>fabids</taxon>
        <taxon>Fabales</taxon>
        <taxon>Fabaceae</taxon>
        <taxon>Papilionoideae</taxon>
        <taxon>50 kb inversion clade</taxon>
        <taxon>NPAAA clade</taxon>
        <taxon>indigoferoid/millettioid clade</taxon>
        <taxon>Phaseoleae</taxon>
        <taxon>Vigna</taxon>
    </lineage>
</organism>
<dbReference type="EMBL" id="CP039349">
    <property type="protein sequence ID" value="QCD93359.1"/>
    <property type="molecule type" value="Genomic_DNA"/>
</dbReference>
<name>A0A4D6LWE3_VIGUN</name>
<dbReference type="SUPFAM" id="SSF57850">
    <property type="entry name" value="RING/U-box"/>
    <property type="match status" value="1"/>
</dbReference>
<dbReference type="InterPro" id="IPR013083">
    <property type="entry name" value="Znf_RING/FYVE/PHD"/>
</dbReference>
<evidence type="ECO:0000313" key="1">
    <source>
        <dbReference type="EMBL" id="QCD93359.1"/>
    </source>
</evidence>
<dbReference type="Gene3D" id="3.30.40.10">
    <property type="entry name" value="Zinc/RING finger domain, C3HC4 (zinc finger)"/>
    <property type="match status" value="1"/>
</dbReference>
<keyword evidence="2" id="KW-1185">Reference proteome</keyword>
<gene>
    <name evidence="1" type="ORF">DEO72_LG5g1434</name>
</gene>
<accession>A0A4D6LWE3</accession>
<dbReference type="Proteomes" id="UP000501690">
    <property type="component" value="Linkage Group LG5"/>
</dbReference>